<dbReference type="SUPFAM" id="SSF54862">
    <property type="entry name" value="4Fe-4S ferredoxins"/>
    <property type="match status" value="1"/>
</dbReference>
<dbReference type="PANTHER" id="PTHR43687:SF6">
    <property type="entry name" value="L-ASPARTATE SEMIALDEHYDE SULFURTRANSFERASE IRON-SULFUR SUBUNIT"/>
    <property type="match status" value="1"/>
</dbReference>
<proteinExistence type="predicted"/>
<evidence type="ECO:0000256" key="5">
    <source>
        <dbReference type="ARBA" id="ARBA00022982"/>
    </source>
</evidence>
<dbReference type="AlphaFoldDB" id="A0A1M5CMP4"/>
<keyword evidence="2" id="KW-0004">4Fe-4S</keyword>
<dbReference type="PANTHER" id="PTHR43687">
    <property type="entry name" value="ADENYLYLSULFATE REDUCTASE, BETA SUBUNIT"/>
    <property type="match status" value="1"/>
</dbReference>
<dbReference type="GO" id="GO:0046872">
    <property type="term" value="F:metal ion binding"/>
    <property type="evidence" value="ECO:0007669"/>
    <property type="project" value="UniProtKB-KW"/>
</dbReference>
<dbReference type="Gene3D" id="3.30.70.20">
    <property type="match status" value="2"/>
</dbReference>
<feature type="domain" description="4Fe-4S ferredoxin-type" evidence="8">
    <location>
        <begin position="5"/>
        <end position="34"/>
    </location>
</feature>
<keyword evidence="1" id="KW-0813">Transport</keyword>
<keyword evidence="5" id="KW-0249">Electron transport</keyword>
<reference evidence="9 10" key="1">
    <citation type="submission" date="2016-11" db="EMBL/GenBank/DDBJ databases">
        <authorList>
            <person name="Jaros S."/>
            <person name="Januszkiewicz K."/>
            <person name="Wedrychowicz H."/>
        </authorList>
    </citation>
    <scope>NUCLEOTIDE SEQUENCE [LARGE SCALE GENOMIC DNA]</scope>
    <source>
        <strain evidence="9 10">DSM 17918</strain>
    </source>
</reference>
<evidence type="ECO:0000256" key="3">
    <source>
        <dbReference type="ARBA" id="ARBA00022723"/>
    </source>
</evidence>
<dbReference type="GO" id="GO:0051539">
    <property type="term" value="F:4 iron, 4 sulfur cluster binding"/>
    <property type="evidence" value="ECO:0007669"/>
    <property type="project" value="UniProtKB-KW"/>
</dbReference>
<keyword evidence="3" id="KW-0479">Metal-binding</keyword>
<evidence type="ECO:0000259" key="8">
    <source>
        <dbReference type="PROSITE" id="PS51379"/>
    </source>
</evidence>
<evidence type="ECO:0000256" key="6">
    <source>
        <dbReference type="ARBA" id="ARBA00023004"/>
    </source>
</evidence>
<dbReference type="PROSITE" id="PS51379">
    <property type="entry name" value="4FE4S_FER_2"/>
    <property type="match status" value="2"/>
</dbReference>
<evidence type="ECO:0000313" key="9">
    <source>
        <dbReference type="EMBL" id="SHF55979.1"/>
    </source>
</evidence>
<evidence type="ECO:0000313" key="10">
    <source>
        <dbReference type="Proteomes" id="UP000184088"/>
    </source>
</evidence>
<name>A0A1M5CMP4_9THEO</name>
<accession>A0A1M5CMP4</accession>
<protein>
    <submittedName>
        <fullName evidence="9">4Fe-4S binding domain-containing protein</fullName>
    </submittedName>
</protein>
<keyword evidence="6" id="KW-0408">Iron</keyword>
<keyword evidence="7" id="KW-0411">Iron-sulfur</keyword>
<sequence>MALRKIIKIDEEKCNGCGLCVSPCVESAIAIIDGKARVISEELCDGAGFCLNVCPTGALTIEEREAAPFNEQAVIEHKRKLKADSCVFCGNTQYDAPILEYRYKGETKHVCVRCLPALIHG</sequence>
<evidence type="ECO:0000256" key="2">
    <source>
        <dbReference type="ARBA" id="ARBA00022485"/>
    </source>
</evidence>
<keyword evidence="4" id="KW-0677">Repeat</keyword>
<feature type="domain" description="4Fe-4S ferredoxin-type" evidence="8">
    <location>
        <begin position="35"/>
        <end position="64"/>
    </location>
</feature>
<dbReference type="InterPro" id="IPR050572">
    <property type="entry name" value="Fe-S_Ferredoxin"/>
</dbReference>
<evidence type="ECO:0000256" key="1">
    <source>
        <dbReference type="ARBA" id="ARBA00022448"/>
    </source>
</evidence>
<dbReference type="OrthoDB" id="9795268at2"/>
<keyword evidence="10" id="KW-1185">Reference proteome</keyword>
<dbReference type="EMBL" id="FQVH01000029">
    <property type="protein sequence ID" value="SHF55979.1"/>
    <property type="molecule type" value="Genomic_DNA"/>
</dbReference>
<dbReference type="InterPro" id="IPR017896">
    <property type="entry name" value="4Fe4S_Fe-S-bd"/>
</dbReference>
<evidence type="ECO:0000256" key="4">
    <source>
        <dbReference type="ARBA" id="ARBA00022737"/>
    </source>
</evidence>
<gene>
    <name evidence="9" type="ORF">SAMN02746089_02156</name>
</gene>
<dbReference type="Pfam" id="PF14697">
    <property type="entry name" value="Fer4_21"/>
    <property type="match status" value="1"/>
</dbReference>
<dbReference type="Proteomes" id="UP000184088">
    <property type="component" value="Unassembled WGS sequence"/>
</dbReference>
<dbReference type="STRING" id="1121256.SAMN02746089_02156"/>
<evidence type="ECO:0000256" key="7">
    <source>
        <dbReference type="ARBA" id="ARBA00023014"/>
    </source>
</evidence>
<dbReference type="RefSeq" id="WP_073345152.1">
    <property type="nucleotide sequence ID" value="NZ_FQVH01000029.1"/>
</dbReference>
<organism evidence="9 10">
    <name type="scientific">Caldanaerobius fijiensis DSM 17918</name>
    <dbReference type="NCBI Taxonomy" id="1121256"/>
    <lineage>
        <taxon>Bacteria</taxon>
        <taxon>Bacillati</taxon>
        <taxon>Bacillota</taxon>
        <taxon>Clostridia</taxon>
        <taxon>Thermoanaerobacterales</taxon>
        <taxon>Thermoanaerobacteraceae</taxon>
        <taxon>Caldanaerobius</taxon>
    </lineage>
</organism>